<evidence type="ECO:0000313" key="3">
    <source>
        <dbReference type="EMBL" id="EAR98669.2"/>
    </source>
</evidence>
<keyword evidence="1" id="KW-0175">Coiled coil</keyword>
<protein>
    <submittedName>
        <fullName evidence="3">Transmembrane protein, putative</fullName>
    </submittedName>
</protein>
<keyword evidence="2" id="KW-0472">Membrane</keyword>
<dbReference type="InParanoid" id="Q23QB5"/>
<evidence type="ECO:0000256" key="1">
    <source>
        <dbReference type="SAM" id="Coils"/>
    </source>
</evidence>
<name>Q23QB5_TETTS</name>
<feature type="transmembrane region" description="Helical" evidence="2">
    <location>
        <begin position="1217"/>
        <end position="1239"/>
    </location>
</feature>
<dbReference type="GeneID" id="7836258"/>
<dbReference type="HOGENOM" id="CLU_242688_0_0_1"/>
<feature type="transmembrane region" description="Helical" evidence="2">
    <location>
        <begin position="59"/>
        <end position="79"/>
    </location>
</feature>
<feature type="transmembrane region" description="Helical" evidence="2">
    <location>
        <begin position="6"/>
        <end position="22"/>
    </location>
</feature>
<dbReference type="InterPro" id="IPR052994">
    <property type="entry name" value="Tiny_macrocysts_regulators"/>
</dbReference>
<reference evidence="4" key="1">
    <citation type="journal article" date="2006" name="PLoS Biol.">
        <title>Macronuclear genome sequence of the ciliate Tetrahymena thermophila, a model eukaryote.</title>
        <authorList>
            <person name="Eisen J.A."/>
            <person name="Coyne R.S."/>
            <person name="Wu M."/>
            <person name="Wu D."/>
            <person name="Thiagarajan M."/>
            <person name="Wortman J.R."/>
            <person name="Badger J.H."/>
            <person name="Ren Q."/>
            <person name="Amedeo P."/>
            <person name="Jones K.M."/>
            <person name="Tallon L.J."/>
            <person name="Delcher A.L."/>
            <person name="Salzberg S.L."/>
            <person name="Silva J.C."/>
            <person name="Haas B.J."/>
            <person name="Majoros W.H."/>
            <person name="Farzad M."/>
            <person name="Carlton J.M."/>
            <person name="Smith R.K. Jr."/>
            <person name="Garg J."/>
            <person name="Pearlman R.E."/>
            <person name="Karrer K.M."/>
            <person name="Sun L."/>
            <person name="Manning G."/>
            <person name="Elde N.C."/>
            <person name="Turkewitz A.P."/>
            <person name="Asai D.J."/>
            <person name="Wilkes D.E."/>
            <person name="Wang Y."/>
            <person name="Cai H."/>
            <person name="Collins K."/>
            <person name="Stewart B.A."/>
            <person name="Lee S.R."/>
            <person name="Wilamowska K."/>
            <person name="Weinberg Z."/>
            <person name="Ruzzo W.L."/>
            <person name="Wloga D."/>
            <person name="Gaertig J."/>
            <person name="Frankel J."/>
            <person name="Tsao C.-C."/>
            <person name="Gorovsky M.A."/>
            <person name="Keeling P.J."/>
            <person name="Waller R.F."/>
            <person name="Patron N.J."/>
            <person name="Cherry J.M."/>
            <person name="Stover N.A."/>
            <person name="Krieger C.J."/>
            <person name="del Toro C."/>
            <person name="Ryder H.F."/>
            <person name="Williamson S.C."/>
            <person name="Barbeau R.A."/>
            <person name="Hamilton E.P."/>
            <person name="Orias E."/>
        </authorList>
    </citation>
    <scope>NUCLEOTIDE SEQUENCE [LARGE SCALE GENOMIC DNA]</scope>
    <source>
        <strain evidence="4">SB210</strain>
    </source>
</reference>
<gene>
    <name evidence="3" type="ORF">TTHERM_00581730</name>
</gene>
<evidence type="ECO:0000313" key="4">
    <source>
        <dbReference type="Proteomes" id="UP000009168"/>
    </source>
</evidence>
<feature type="transmembrane region" description="Helical" evidence="2">
    <location>
        <begin position="1014"/>
        <end position="1035"/>
    </location>
</feature>
<dbReference type="PANTHER" id="PTHR31600">
    <property type="entry name" value="TINY MACROCYSTS PROTEIN B-RELATED"/>
    <property type="match status" value="1"/>
</dbReference>
<dbReference type="Proteomes" id="UP000009168">
    <property type="component" value="Unassembled WGS sequence"/>
</dbReference>
<dbReference type="EMBL" id="GG662649">
    <property type="protein sequence ID" value="EAR98669.2"/>
    <property type="molecule type" value="Genomic_DNA"/>
</dbReference>
<organism evidence="3 4">
    <name type="scientific">Tetrahymena thermophila (strain SB210)</name>
    <dbReference type="NCBI Taxonomy" id="312017"/>
    <lineage>
        <taxon>Eukaryota</taxon>
        <taxon>Sar</taxon>
        <taxon>Alveolata</taxon>
        <taxon>Ciliophora</taxon>
        <taxon>Intramacronucleata</taxon>
        <taxon>Oligohymenophorea</taxon>
        <taxon>Hymenostomatida</taxon>
        <taxon>Tetrahymenina</taxon>
        <taxon>Tetrahymenidae</taxon>
        <taxon>Tetrahymena</taxon>
    </lineage>
</organism>
<feature type="transmembrane region" description="Helical" evidence="2">
    <location>
        <begin position="1554"/>
        <end position="1574"/>
    </location>
</feature>
<sequence>MTFIANILLLGFIVKDLILYFLNKPYKESLYAQLILKSYNYSLYPLSLLFSCFQQSSTYQYVALVNIIISLLLSIFVELLDYDYCFYINDFLSKKFNKLSLAVQVLECFQIVLLSQTNQSIYTIGLVVSFLNQVLQLILTQYQNLYLSQTSKIIITQFTLLNISLLSYSIYYTQNINSISSDIEQQSILWKEYSNLSKIERFLRLINQQNQVFIYDYVKSNLSQIIENALANHLINCYIGPDCFCKKLNFDLNQEDKIAFITNEKNRDCVKHLTYSILKAHTQELPTKLNDFQISYFKYIEDVMENQTLSITSLIKVQQNCFEKYNLFEMQIINRMADKVRSQIQQNNINKQSYSESQVVSSKQKSIQLIQNILFDEKLSQSFNLILNCFYQKRKLLHTLNQDVINLDEFEKLSNQLLQERQQLKIVLKQLVLQNSSQSQLQKICKLYDLVLDIDDYFDTKISSQRQFNCLTSIPLYSKETCVAYISFTTKLGVIIKISKNFDKVVPVLPNREVIGKNIGFMQPDVVAPLHNTILRNFIQKKIVSQKVADYPLLIGKDKKGFAIPYDVKLQVAMIGLEDFGCAGWIKQIKDQTHYIMTSTDSTFKNFIMSYSFYDLILANCFRQSELGSVKFGNIIPLYQTLFENNMSGEHFQTILIKPQYKEQIDNPIKLQKNPDLFQQLINLELYLIQAKFIHIKTSLAEFNYLLIFQIEYIDNLFSKRDALKEFRKDLKNYTQTEEFDEVEFENLFSDDYYNQSCKSSYQNEDYQNFVKLPFFKNQKNVYYASKLQKIIKQNRLKISQMYKNQTLYSGFSYQNSAISKNFSLFDDNQMTTKIDEIQENEMSNLSAYHKMNTQRQTCNALITNRADSYFEENKISQISNVMNTSNNLKLKNWNNFFYGIEQLMFDNEKLEQRIENDKKLKTQKSVNYRRQLYLAKELEIKDQVKQSNMVETKLVNDKDTSMSEEISFILNLKKKESKGAEGSVNQSIGKTKSQKRQLVTQIYSQSKQPMSFYSGYLLDFILIALLVVSISISLSSNINFVSQYQTKEKLYTDLTNIKNIMYNIIEEIHVIDGIQKNYFKLANQQEQQSFIQMLSWIRDDNIQRYKNYLESIFKDYLNEQRVNEMYQLEMDYQTLSYVEDRFDGQIVPNSTILSVLIKTQSLFTLFYNQSISSQDFIYQNELRFNSNNTQSQLSIILNQLSQDQSSANDTQKKSSVIFIIVYCVFIFIYNILLFFFYFNMFQLKQSLLSIFATIDIKKLEDMTNRTNTFIKYILNIKKKNKILDINTSQKDGIFIFAHKDDHKKNYKKKNISLTTYQKKLTVYKIILIIFCTSLILIKPIIDYFLVQIETNSMNVEGQLKNNSERMVSIFSDFSQAKFIYTYYLEGKNEVAYDYTNQKQEQYLLQSYNNIQSAMTDFMSAYQSYTNSNLIQQQQQNITYTISSNICDPLTQLSSTLSQFNQTDITECLKLYQSTDNSGFYISSQKFQTVQFGIIEYFNSNMPSSQQPGYLDTFFQENSVQDQFYQLRILEQTSEILTYLINNQQKNFFNAMNIINIILTIFQVLLIVNISYFVQKYIFKKISIEYFQSMKFLTLIDYDILMENPYFISHLRKSK</sequence>
<feature type="transmembrane region" description="Helical" evidence="2">
    <location>
        <begin position="34"/>
        <end position="53"/>
    </location>
</feature>
<proteinExistence type="predicted"/>
<keyword evidence="2 3" id="KW-0812">Transmembrane</keyword>
<feature type="coiled-coil region" evidence="1">
    <location>
        <begin position="407"/>
        <end position="434"/>
    </location>
</feature>
<dbReference type="RefSeq" id="XP_001018914.2">
    <property type="nucleotide sequence ID" value="XM_001018914.2"/>
</dbReference>
<evidence type="ECO:0000256" key="2">
    <source>
        <dbReference type="SAM" id="Phobius"/>
    </source>
</evidence>
<keyword evidence="4" id="KW-1185">Reference proteome</keyword>
<dbReference type="KEGG" id="tet:TTHERM_00581730"/>
<accession>Q23QB5</accession>
<dbReference type="PANTHER" id="PTHR31600:SF2">
    <property type="entry name" value="GAMETE ENRICHED GENE 10 PROTEIN-RELATED"/>
    <property type="match status" value="1"/>
</dbReference>
<keyword evidence="2" id="KW-1133">Transmembrane helix</keyword>